<accession>A0A1I3KVS5</accession>
<reference evidence="3" key="1">
    <citation type="submission" date="2016-10" db="EMBL/GenBank/DDBJ databases">
        <authorList>
            <person name="Varghese N."/>
            <person name="Submissions S."/>
        </authorList>
    </citation>
    <scope>NUCLEOTIDE SEQUENCE [LARGE SCALE GENOMIC DNA]</scope>
    <source>
        <strain evidence="3">DSM 26348</strain>
    </source>
</reference>
<feature type="transmembrane region" description="Helical" evidence="1">
    <location>
        <begin position="42"/>
        <end position="62"/>
    </location>
</feature>
<dbReference type="EMBL" id="FOQD01000012">
    <property type="protein sequence ID" value="SFI76205.1"/>
    <property type="molecule type" value="Genomic_DNA"/>
</dbReference>
<organism evidence="2 3">
    <name type="scientific">Planctomicrobium piriforme</name>
    <dbReference type="NCBI Taxonomy" id="1576369"/>
    <lineage>
        <taxon>Bacteria</taxon>
        <taxon>Pseudomonadati</taxon>
        <taxon>Planctomycetota</taxon>
        <taxon>Planctomycetia</taxon>
        <taxon>Planctomycetales</taxon>
        <taxon>Planctomycetaceae</taxon>
        <taxon>Planctomicrobium</taxon>
    </lineage>
</organism>
<keyword evidence="1" id="KW-0472">Membrane</keyword>
<dbReference type="Proteomes" id="UP000199518">
    <property type="component" value="Unassembled WGS sequence"/>
</dbReference>
<keyword evidence="3" id="KW-1185">Reference proteome</keyword>
<gene>
    <name evidence="2" type="ORF">SAMN05421753_11250</name>
</gene>
<name>A0A1I3KVS5_9PLAN</name>
<protein>
    <submittedName>
        <fullName evidence="2">Uncharacterized protein</fullName>
    </submittedName>
</protein>
<keyword evidence="1" id="KW-1133">Transmembrane helix</keyword>
<dbReference type="AlphaFoldDB" id="A0A1I3KVS5"/>
<evidence type="ECO:0000313" key="3">
    <source>
        <dbReference type="Proteomes" id="UP000199518"/>
    </source>
</evidence>
<evidence type="ECO:0000313" key="2">
    <source>
        <dbReference type="EMBL" id="SFI76205.1"/>
    </source>
</evidence>
<keyword evidence="1" id="KW-0812">Transmembrane</keyword>
<dbReference type="RefSeq" id="WP_092051790.1">
    <property type="nucleotide sequence ID" value="NZ_FOQD01000012.1"/>
</dbReference>
<sequence length="136" mass="14403">MTRNFDVRPDRRAGPLLASTLVMLLGAVGASAVIAGSGGDPYIGLLIFLGVIGAALIFGYVMRSTPSTTLTSRFGWLASKDARPADDYLPRAMRIKRSYGTNHPPTVEEVKDLKGSVNNWVPAKGASSGRAPRSGK</sequence>
<dbReference type="OrthoDB" id="285977at2"/>
<evidence type="ECO:0000256" key="1">
    <source>
        <dbReference type="SAM" id="Phobius"/>
    </source>
</evidence>
<proteinExistence type="predicted"/>